<evidence type="ECO:0000313" key="3">
    <source>
        <dbReference type="Proteomes" id="UP000626109"/>
    </source>
</evidence>
<feature type="region of interest" description="Disordered" evidence="1">
    <location>
        <begin position="1"/>
        <end position="70"/>
    </location>
</feature>
<sequence length="172" mass="18864">MEEGERKRGRAAARRGAKSLELAGQRSKRSQRRAPKARPSPEEPRKRPASAAARSAVLKRPAAAPAQHLEPEVAVEVARAASPLKPRRDCSGLRGLQLMEVPLAELSAVAFGYSQDAAHADTPRKAEGSRPSELPRLSSRPRRHCLPPLETWRNERVVFERPPGSPTPQIRG</sequence>
<comment type="caution">
    <text evidence="2">The sequence shown here is derived from an EMBL/GenBank/DDBJ whole genome shotgun (WGS) entry which is preliminary data.</text>
</comment>
<feature type="compositionally biased region" description="Basic residues" evidence="1">
    <location>
        <begin position="26"/>
        <end position="36"/>
    </location>
</feature>
<evidence type="ECO:0000256" key="1">
    <source>
        <dbReference type="SAM" id="MobiDB-lite"/>
    </source>
</evidence>
<feature type="compositionally biased region" description="Basic residues" evidence="1">
    <location>
        <begin position="7"/>
        <end position="17"/>
    </location>
</feature>
<reference evidence="2" key="1">
    <citation type="submission" date="2021-02" db="EMBL/GenBank/DDBJ databases">
        <authorList>
            <person name="Dougan E. K."/>
            <person name="Rhodes N."/>
            <person name="Thang M."/>
            <person name="Chan C."/>
        </authorList>
    </citation>
    <scope>NUCLEOTIDE SEQUENCE</scope>
</reference>
<protein>
    <submittedName>
        <fullName evidence="2">Uncharacterized protein</fullName>
    </submittedName>
</protein>
<name>A0A813IA99_POLGL</name>
<organism evidence="2 3">
    <name type="scientific">Polarella glacialis</name>
    <name type="common">Dinoflagellate</name>
    <dbReference type="NCBI Taxonomy" id="89957"/>
    <lineage>
        <taxon>Eukaryota</taxon>
        <taxon>Sar</taxon>
        <taxon>Alveolata</taxon>
        <taxon>Dinophyceae</taxon>
        <taxon>Suessiales</taxon>
        <taxon>Suessiaceae</taxon>
        <taxon>Polarella</taxon>
    </lineage>
</organism>
<feature type="region of interest" description="Disordered" evidence="1">
    <location>
        <begin position="117"/>
        <end position="146"/>
    </location>
</feature>
<evidence type="ECO:0000313" key="2">
    <source>
        <dbReference type="EMBL" id="CAE8649420.1"/>
    </source>
</evidence>
<feature type="non-terminal residue" evidence="2">
    <location>
        <position position="172"/>
    </location>
</feature>
<proteinExistence type="predicted"/>
<accession>A0A813IA99</accession>
<dbReference type="Proteomes" id="UP000626109">
    <property type="component" value="Unassembled WGS sequence"/>
</dbReference>
<dbReference type="AlphaFoldDB" id="A0A813IA99"/>
<feature type="compositionally biased region" description="Basic and acidic residues" evidence="1">
    <location>
        <begin position="118"/>
        <end position="130"/>
    </location>
</feature>
<gene>
    <name evidence="2" type="ORF">PGLA2088_LOCUS7400</name>
</gene>
<dbReference type="EMBL" id="CAJNNW010007671">
    <property type="protein sequence ID" value="CAE8649420.1"/>
    <property type="molecule type" value="Genomic_DNA"/>
</dbReference>